<evidence type="ECO:0000313" key="6">
    <source>
        <dbReference type="Proteomes" id="UP000474296"/>
    </source>
</evidence>
<dbReference type="Pfam" id="PF00294">
    <property type="entry name" value="PfkB"/>
    <property type="match status" value="1"/>
</dbReference>
<protein>
    <submittedName>
        <fullName evidence="5">Carbohydrate kinase</fullName>
    </submittedName>
</protein>
<dbReference type="RefSeq" id="WP_164029800.1">
    <property type="nucleotide sequence ID" value="NZ_JAABOQ010000002.1"/>
</dbReference>
<gene>
    <name evidence="5" type="ORF">GWK10_04865</name>
</gene>
<dbReference type="Gene3D" id="3.40.1190.20">
    <property type="match status" value="1"/>
</dbReference>
<accession>A0A6M0CF93</accession>
<proteinExistence type="inferred from homology"/>
<dbReference type="InterPro" id="IPR011611">
    <property type="entry name" value="PfkB_dom"/>
</dbReference>
<comment type="similarity">
    <text evidence="1">Belongs to the carbohydrate kinase PfkB family.</text>
</comment>
<dbReference type="InterPro" id="IPR002173">
    <property type="entry name" value="Carboh/pur_kinase_PfkB_CS"/>
</dbReference>
<evidence type="ECO:0000256" key="3">
    <source>
        <dbReference type="ARBA" id="ARBA00022777"/>
    </source>
</evidence>
<reference evidence="5 6" key="1">
    <citation type="submission" date="2020-01" db="EMBL/GenBank/DDBJ databases">
        <title>Spongiivirga citrea KCTC 32990T.</title>
        <authorList>
            <person name="Wang G."/>
        </authorList>
    </citation>
    <scope>NUCLEOTIDE SEQUENCE [LARGE SCALE GENOMIC DNA]</scope>
    <source>
        <strain evidence="5 6">KCTC 32990</strain>
    </source>
</reference>
<organism evidence="5 6">
    <name type="scientific">Spongiivirga citrea</name>
    <dbReference type="NCBI Taxonomy" id="1481457"/>
    <lineage>
        <taxon>Bacteria</taxon>
        <taxon>Pseudomonadati</taxon>
        <taxon>Bacteroidota</taxon>
        <taxon>Flavobacteriia</taxon>
        <taxon>Flavobacteriales</taxon>
        <taxon>Flavobacteriaceae</taxon>
        <taxon>Spongiivirga</taxon>
    </lineage>
</organism>
<evidence type="ECO:0000256" key="1">
    <source>
        <dbReference type="ARBA" id="ARBA00010688"/>
    </source>
</evidence>
<dbReference type="AlphaFoldDB" id="A0A6M0CF93"/>
<dbReference type="PROSITE" id="PS00583">
    <property type="entry name" value="PFKB_KINASES_1"/>
    <property type="match status" value="1"/>
</dbReference>
<dbReference type="CDD" id="cd01167">
    <property type="entry name" value="bac_FRK"/>
    <property type="match status" value="1"/>
</dbReference>
<comment type="caution">
    <text evidence="5">The sequence shown here is derived from an EMBL/GenBank/DDBJ whole genome shotgun (WGS) entry which is preliminary data.</text>
</comment>
<keyword evidence="3 5" id="KW-0418">Kinase</keyword>
<dbReference type="PANTHER" id="PTHR43085">
    <property type="entry name" value="HEXOKINASE FAMILY MEMBER"/>
    <property type="match status" value="1"/>
</dbReference>
<dbReference type="InterPro" id="IPR029056">
    <property type="entry name" value="Ribokinase-like"/>
</dbReference>
<keyword evidence="6" id="KW-1185">Reference proteome</keyword>
<dbReference type="InterPro" id="IPR050306">
    <property type="entry name" value="PfkB_Carbo_kinase"/>
</dbReference>
<evidence type="ECO:0000256" key="2">
    <source>
        <dbReference type="ARBA" id="ARBA00022679"/>
    </source>
</evidence>
<sequence>MKTSLSVWCFGEVLWDVFPEGKQIGGAPLNVALRLLSLGLDTTIISAIGTDALGNEALTYIKERELNTAFIQQNELPTGNVPVVLDEKGSASYTIAKPVAWDHINYDDRASDKIASTDAFIYGSLACREETTRATLKTYLNRANFKIFDVNLRAPHYEKKVLFELMNKADMIKFNDEEIILICGMQEKQFDGIEDQVQYIAQTTDSNTICVTLGSNGALLYQDGTFYRHSGYKVQVGDTVGAGDSFLASLVFKLLSKESPEIALDFACAVGALVASKVGANAPVSQEEVISIRNQKTN</sequence>
<dbReference type="PANTHER" id="PTHR43085:SF57">
    <property type="entry name" value="CARBOHYDRATE KINASE PFKB DOMAIN-CONTAINING PROTEIN"/>
    <property type="match status" value="1"/>
</dbReference>
<dbReference type="Proteomes" id="UP000474296">
    <property type="component" value="Unassembled WGS sequence"/>
</dbReference>
<evidence type="ECO:0000259" key="4">
    <source>
        <dbReference type="Pfam" id="PF00294"/>
    </source>
</evidence>
<dbReference type="GO" id="GO:0016301">
    <property type="term" value="F:kinase activity"/>
    <property type="evidence" value="ECO:0007669"/>
    <property type="project" value="UniProtKB-KW"/>
</dbReference>
<dbReference type="SUPFAM" id="SSF53613">
    <property type="entry name" value="Ribokinase-like"/>
    <property type="match status" value="1"/>
</dbReference>
<dbReference type="EMBL" id="JAABOQ010000002">
    <property type="protein sequence ID" value="NER16528.1"/>
    <property type="molecule type" value="Genomic_DNA"/>
</dbReference>
<evidence type="ECO:0000313" key="5">
    <source>
        <dbReference type="EMBL" id="NER16528.1"/>
    </source>
</evidence>
<feature type="domain" description="Carbohydrate kinase PfkB" evidence="4">
    <location>
        <begin position="21"/>
        <end position="284"/>
    </location>
</feature>
<name>A0A6M0CF93_9FLAO</name>
<keyword evidence="2" id="KW-0808">Transferase</keyword>